<keyword evidence="2" id="KW-1185">Reference proteome</keyword>
<evidence type="ECO:0000313" key="2">
    <source>
        <dbReference type="Proteomes" id="UP000000768"/>
    </source>
</evidence>
<gene>
    <name evidence="1" type="ORF">SORBI_3002G125100</name>
</gene>
<reference evidence="2" key="2">
    <citation type="journal article" date="2018" name="Plant J.">
        <title>The Sorghum bicolor reference genome: improved assembly, gene annotations, a transcriptome atlas, and signatures of genome organization.</title>
        <authorList>
            <person name="McCormick R.F."/>
            <person name="Truong S.K."/>
            <person name="Sreedasyam A."/>
            <person name="Jenkins J."/>
            <person name="Shu S."/>
            <person name="Sims D."/>
            <person name="Kennedy M."/>
            <person name="Amirebrahimi M."/>
            <person name="Weers B.D."/>
            <person name="McKinley B."/>
            <person name="Mattison A."/>
            <person name="Morishige D.T."/>
            <person name="Grimwood J."/>
            <person name="Schmutz J."/>
            <person name="Mullet J.E."/>
        </authorList>
    </citation>
    <scope>NUCLEOTIDE SEQUENCE [LARGE SCALE GENOMIC DNA]</scope>
    <source>
        <strain evidence="2">cv. BTx623</strain>
    </source>
</reference>
<dbReference type="EMBL" id="CM000761">
    <property type="protein sequence ID" value="OQU88956.1"/>
    <property type="molecule type" value="Genomic_DNA"/>
</dbReference>
<name>A0A1W0W3L8_SORBI</name>
<dbReference type="AlphaFoldDB" id="A0A1W0W3L8"/>
<evidence type="ECO:0000313" key="1">
    <source>
        <dbReference type="EMBL" id="OQU88956.1"/>
    </source>
</evidence>
<organism evidence="1 2">
    <name type="scientific">Sorghum bicolor</name>
    <name type="common">Sorghum</name>
    <name type="synonym">Sorghum vulgare</name>
    <dbReference type="NCBI Taxonomy" id="4558"/>
    <lineage>
        <taxon>Eukaryota</taxon>
        <taxon>Viridiplantae</taxon>
        <taxon>Streptophyta</taxon>
        <taxon>Embryophyta</taxon>
        <taxon>Tracheophyta</taxon>
        <taxon>Spermatophyta</taxon>
        <taxon>Magnoliopsida</taxon>
        <taxon>Liliopsida</taxon>
        <taxon>Poales</taxon>
        <taxon>Poaceae</taxon>
        <taxon>PACMAD clade</taxon>
        <taxon>Panicoideae</taxon>
        <taxon>Andropogonodae</taxon>
        <taxon>Andropogoneae</taxon>
        <taxon>Sorghinae</taxon>
        <taxon>Sorghum</taxon>
    </lineage>
</organism>
<protein>
    <submittedName>
        <fullName evidence="1">Uncharacterized protein</fullName>
    </submittedName>
</protein>
<dbReference type="Proteomes" id="UP000000768">
    <property type="component" value="Chromosome 2"/>
</dbReference>
<dbReference type="Gramene" id="OQU88956">
    <property type="protein sequence ID" value="OQU88956"/>
    <property type="gene ID" value="SORBI_3002G125100"/>
</dbReference>
<sequence>MLSTLLERSIKTMPLGSEGNPRHLALDQCRILLQSTVPIIMWINEMVITRIHKARSTHRPAAATNLHPRLSGTRKEGCWLAFQRDPVIFYNLLHRSL</sequence>
<proteinExistence type="predicted"/>
<dbReference type="InParanoid" id="A0A1W0W3L8"/>
<reference evidence="1 2" key="1">
    <citation type="journal article" date="2009" name="Nature">
        <title>The Sorghum bicolor genome and the diversification of grasses.</title>
        <authorList>
            <person name="Paterson A.H."/>
            <person name="Bowers J.E."/>
            <person name="Bruggmann R."/>
            <person name="Dubchak I."/>
            <person name="Grimwood J."/>
            <person name="Gundlach H."/>
            <person name="Haberer G."/>
            <person name="Hellsten U."/>
            <person name="Mitros T."/>
            <person name="Poliakov A."/>
            <person name="Schmutz J."/>
            <person name="Spannagl M."/>
            <person name="Tang H."/>
            <person name="Wang X."/>
            <person name="Wicker T."/>
            <person name="Bharti A.K."/>
            <person name="Chapman J."/>
            <person name="Feltus F.A."/>
            <person name="Gowik U."/>
            <person name="Grigoriev I.V."/>
            <person name="Lyons E."/>
            <person name="Maher C.A."/>
            <person name="Martis M."/>
            <person name="Narechania A."/>
            <person name="Otillar R.P."/>
            <person name="Penning B.W."/>
            <person name="Salamov A.A."/>
            <person name="Wang Y."/>
            <person name="Zhang L."/>
            <person name="Carpita N.C."/>
            <person name="Freeling M."/>
            <person name="Gingle A.R."/>
            <person name="Hash C.T."/>
            <person name="Keller B."/>
            <person name="Klein P."/>
            <person name="Kresovich S."/>
            <person name="McCann M.C."/>
            <person name="Ming R."/>
            <person name="Peterson D.G."/>
            <person name="Mehboob-ur-Rahman"/>
            <person name="Ware D."/>
            <person name="Westhoff P."/>
            <person name="Mayer K.F."/>
            <person name="Messing J."/>
            <person name="Rokhsar D.S."/>
        </authorList>
    </citation>
    <scope>NUCLEOTIDE SEQUENCE [LARGE SCALE GENOMIC DNA]</scope>
    <source>
        <strain evidence="2">cv. BTx623</strain>
    </source>
</reference>
<dbReference type="ExpressionAtlas" id="A0A1W0W3L8">
    <property type="expression patterns" value="baseline"/>
</dbReference>
<accession>A0A1W0W3L8</accession>